<proteinExistence type="predicted"/>
<keyword evidence="3" id="KW-1185">Reference proteome</keyword>
<accession>A0A936ZPQ2</accession>
<dbReference type="RefSeq" id="WP_202066681.1">
    <property type="nucleotide sequence ID" value="NZ_JAEQMY010000378.1"/>
</dbReference>
<dbReference type="EMBL" id="JAEQMY010000378">
    <property type="protein sequence ID" value="MBL0408654.1"/>
    <property type="molecule type" value="Genomic_DNA"/>
</dbReference>
<dbReference type="PROSITE" id="PS51662">
    <property type="entry name" value="BP_PHYTASE"/>
    <property type="match status" value="1"/>
</dbReference>
<dbReference type="AlphaFoldDB" id="A0A936ZPQ2"/>
<dbReference type="Gene3D" id="2.120.10.30">
    <property type="entry name" value="TolB, C-terminal domain"/>
    <property type="match status" value="1"/>
</dbReference>
<gene>
    <name evidence="2" type="ORF">JKG68_32900</name>
</gene>
<dbReference type="InterPro" id="IPR011042">
    <property type="entry name" value="6-blade_b-propeller_TolB-like"/>
</dbReference>
<feature type="non-terminal residue" evidence="2">
    <location>
        <position position="1"/>
    </location>
</feature>
<sequence>PLGENGWDFRSSEGQAPPTLNVEYTLGAHEPNEPFSGVVSPTVETAALPGTFDAGDVADDPAIWIDKNDPTRSLIIGTDKDPKQGRLYAFDLQGKVINTTSFGEFNNVDLRYGFNLGGQLVDLVGATNRGTNSIDFFALDPVTRELNPVGSVPTGLSNIYGFTMGHTADGKY</sequence>
<dbReference type="GO" id="GO:0016158">
    <property type="term" value="F:inositol hexakisphosphate 3-phosphatase activity"/>
    <property type="evidence" value="ECO:0007669"/>
    <property type="project" value="InterPro"/>
</dbReference>
<feature type="domain" description="BPP" evidence="1">
    <location>
        <begin position="29"/>
        <end position="172"/>
    </location>
</feature>
<dbReference type="InterPro" id="IPR003431">
    <property type="entry name" value="B-propeller_Phytase"/>
</dbReference>
<comment type="caution">
    <text evidence="2">The sequence shown here is derived from an EMBL/GenBank/DDBJ whole genome shotgun (WGS) entry which is preliminary data.</text>
</comment>
<reference evidence="2" key="1">
    <citation type="submission" date="2021-01" db="EMBL/GenBank/DDBJ databases">
        <title>Microvirga sp.</title>
        <authorList>
            <person name="Kim M.K."/>
        </authorList>
    </citation>
    <scope>NUCLEOTIDE SEQUENCE</scope>
    <source>
        <strain evidence="2">5420S-16</strain>
    </source>
</reference>
<protein>
    <submittedName>
        <fullName evidence="2">Phytase</fullName>
    </submittedName>
</protein>
<name>A0A936ZPQ2_9HYPH</name>
<evidence type="ECO:0000313" key="2">
    <source>
        <dbReference type="EMBL" id="MBL0408654.1"/>
    </source>
</evidence>
<dbReference type="SUPFAM" id="SSF50956">
    <property type="entry name" value="Thermostable phytase (3-phytase)"/>
    <property type="match status" value="1"/>
</dbReference>
<feature type="non-terminal residue" evidence="2">
    <location>
        <position position="172"/>
    </location>
</feature>
<evidence type="ECO:0000259" key="1">
    <source>
        <dbReference type="PROSITE" id="PS51662"/>
    </source>
</evidence>
<organism evidence="2 3">
    <name type="scientific">Microvirga aerilata</name>
    <dbReference type="NCBI Taxonomy" id="670292"/>
    <lineage>
        <taxon>Bacteria</taxon>
        <taxon>Pseudomonadati</taxon>
        <taxon>Pseudomonadota</taxon>
        <taxon>Alphaproteobacteria</taxon>
        <taxon>Hyphomicrobiales</taxon>
        <taxon>Methylobacteriaceae</taxon>
        <taxon>Microvirga</taxon>
    </lineage>
</organism>
<evidence type="ECO:0000313" key="3">
    <source>
        <dbReference type="Proteomes" id="UP000605848"/>
    </source>
</evidence>
<dbReference type="Proteomes" id="UP000605848">
    <property type="component" value="Unassembled WGS sequence"/>
</dbReference>
<dbReference type="Pfam" id="PF02333">
    <property type="entry name" value="Phytase"/>
    <property type="match status" value="1"/>
</dbReference>